<dbReference type="Pfam" id="PF00172">
    <property type="entry name" value="Zn_clus"/>
    <property type="match status" value="1"/>
</dbReference>
<dbReference type="CDD" id="cd00067">
    <property type="entry name" value="GAL4"/>
    <property type="match status" value="1"/>
</dbReference>
<protein>
    <recommendedName>
        <fullName evidence="5">Zn(2)-C6 fungal-type domain-containing protein</fullName>
    </recommendedName>
</protein>
<feature type="region of interest" description="Disordered" evidence="4">
    <location>
        <begin position="1"/>
        <end position="24"/>
    </location>
</feature>
<evidence type="ECO:0000256" key="1">
    <source>
        <dbReference type="ARBA" id="ARBA00022723"/>
    </source>
</evidence>
<keyword evidence="2" id="KW-0539">Nucleus</keyword>
<proteinExistence type="predicted"/>
<evidence type="ECO:0000259" key="5">
    <source>
        <dbReference type="PROSITE" id="PS50048"/>
    </source>
</evidence>
<evidence type="ECO:0000313" key="6">
    <source>
        <dbReference type="EMBL" id="KAF2826881.1"/>
    </source>
</evidence>
<dbReference type="InterPro" id="IPR007219">
    <property type="entry name" value="XnlR_reg_dom"/>
</dbReference>
<dbReference type="Pfam" id="PF04082">
    <property type="entry name" value="Fungal_trans"/>
    <property type="match status" value="1"/>
</dbReference>
<keyword evidence="3" id="KW-0175">Coiled coil</keyword>
<dbReference type="EMBL" id="MU006225">
    <property type="protein sequence ID" value="KAF2826881.1"/>
    <property type="molecule type" value="Genomic_DNA"/>
</dbReference>
<dbReference type="CDD" id="cd12148">
    <property type="entry name" value="fungal_TF_MHR"/>
    <property type="match status" value="1"/>
</dbReference>
<evidence type="ECO:0000313" key="7">
    <source>
        <dbReference type="Proteomes" id="UP000799424"/>
    </source>
</evidence>
<dbReference type="AlphaFoldDB" id="A0A6A7A0U5"/>
<dbReference type="InterPro" id="IPR001138">
    <property type="entry name" value="Zn2Cys6_DnaBD"/>
</dbReference>
<dbReference type="Proteomes" id="UP000799424">
    <property type="component" value="Unassembled WGS sequence"/>
</dbReference>
<dbReference type="PANTHER" id="PTHR47256">
    <property type="entry name" value="ZN(II)2CYS6 TRANSCRIPTION FACTOR (EUROFUNG)-RELATED"/>
    <property type="match status" value="1"/>
</dbReference>
<reference evidence="6" key="1">
    <citation type="journal article" date="2020" name="Stud. Mycol.">
        <title>101 Dothideomycetes genomes: a test case for predicting lifestyles and emergence of pathogens.</title>
        <authorList>
            <person name="Haridas S."/>
            <person name="Albert R."/>
            <person name="Binder M."/>
            <person name="Bloem J."/>
            <person name="Labutti K."/>
            <person name="Salamov A."/>
            <person name="Andreopoulos B."/>
            <person name="Baker S."/>
            <person name="Barry K."/>
            <person name="Bills G."/>
            <person name="Bluhm B."/>
            <person name="Cannon C."/>
            <person name="Castanera R."/>
            <person name="Culley D."/>
            <person name="Daum C."/>
            <person name="Ezra D."/>
            <person name="Gonzalez J."/>
            <person name="Henrissat B."/>
            <person name="Kuo A."/>
            <person name="Liang C."/>
            <person name="Lipzen A."/>
            <person name="Lutzoni F."/>
            <person name="Magnuson J."/>
            <person name="Mondo S."/>
            <person name="Nolan M."/>
            <person name="Ohm R."/>
            <person name="Pangilinan J."/>
            <person name="Park H.-J."/>
            <person name="Ramirez L."/>
            <person name="Alfaro M."/>
            <person name="Sun H."/>
            <person name="Tritt A."/>
            <person name="Yoshinaga Y."/>
            <person name="Zwiers L.-H."/>
            <person name="Turgeon B."/>
            <person name="Goodwin S."/>
            <person name="Spatafora J."/>
            <person name="Crous P."/>
            <person name="Grigoriev I."/>
        </authorList>
    </citation>
    <scope>NUCLEOTIDE SEQUENCE</scope>
    <source>
        <strain evidence="6">CBS 113818</strain>
    </source>
</reference>
<dbReference type="GO" id="GO:0003677">
    <property type="term" value="F:DNA binding"/>
    <property type="evidence" value="ECO:0007669"/>
    <property type="project" value="InterPro"/>
</dbReference>
<dbReference type="PANTHER" id="PTHR47256:SF1">
    <property type="entry name" value="ZN(II)2CYS6 TRANSCRIPTION FACTOR (EUROFUNG)"/>
    <property type="match status" value="1"/>
</dbReference>
<dbReference type="InterPro" id="IPR036864">
    <property type="entry name" value="Zn2-C6_fun-type_DNA-bd_sf"/>
</dbReference>
<evidence type="ECO:0000256" key="4">
    <source>
        <dbReference type="SAM" id="MobiDB-lite"/>
    </source>
</evidence>
<dbReference type="PROSITE" id="PS50048">
    <property type="entry name" value="ZN2_CY6_FUNGAL_2"/>
    <property type="match status" value="1"/>
</dbReference>
<dbReference type="SUPFAM" id="SSF57701">
    <property type="entry name" value="Zn2/Cys6 DNA-binding domain"/>
    <property type="match status" value="1"/>
</dbReference>
<dbReference type="InterPro" id="IPR053187">
    <property type="entry name" value="Notoamide_regulator"/>
</dbReference>
<feature type="domain" description="Zn(2)-C6 fungal-type" evidence="5">
    <location>
        <begin position="39"/>
        <end position="69"/>
    </location>
</feature>
<keyword evidence="7" id="KW-1185">Reference proteome</keyword>
<dbReference type="SMART" id="SM00066">
    <property type="entry name" value="GAL4"/>
    <property type="match status" value="1"/>
</dbReference>
<sequence length="712" mass="79936">MANFRALQPARMDEEASPPLPQSRPLLIQKPKRTVTLGACVACRKRKSKCDGNRPICTCCTQKDTGCVYELGPNEKPSQAMKRKNEEMQGELSNLRQLYDSLRLQPEQEAMEILRRIRADPLDTPSSQRIQELADFARHGGTIMQQPSHTPPSPQQNYLGNLVTLPSIRLALEAQYDQSSDILPFPGISSMGSEGPSTRRPRYATDVDVSARSDSLSSRPRPASIEAILHSPSSSHAHCISDTRLASATDWTAVTSNTDLLVAILTSWTTHEYSYYHYLDREALLDDMASGRTDFCSELLLNALLATACSTCPEVHDRGTPFSEFSIMTAFFKEATRLWDLEPDDRSLTRIQAGICLYLFLGKHGRDKAGHVFLAEACRIGQDLGLFGSESPHATQKHSSIPMNKWSHMRAVTAWTLFNFQLNMSFTYCFPVILKTPPPVAIPYQDTPDLEALFRSECTKYTIILDCVNATPSYTEHFDQEKSQPDPGIVEICYQRLTSWWHSRPSILDPEQVPSQQNLLCAMMYHVNIVNLFQPFLALKIPCIAYFDRVRSVTSTALFNLRRLLALQESRNGWSNTITLILHPLVIASFGSLDEISQAPSDAESSEQYQGLLVCLRALAALCSYNYYAQPLFRLLTQKCVALNLSIPGEVQDALDYYTSEEWTKSAKSLVSSQYIADMRKDAERKRMDAVIEAWDGLSIKKGTGRVNDEKL</sequence>
<dbReference type="Gene3D" id="4.10.240.10">
    <property type="entry name" value="Zn(2)-C6 fungal-type DNA-binding domain"/>
    <property type="match status" value="1"/>
</dbReference>
<dbReference type="GO" id="GO:0006351">
    <property type="term" value="P:DNA-templated transcription"/>
    <property type="evidence" value="ECO:0007669"/>
    <property type="project" value="InterPro"/>
</dbReference>
<gene>
    <name evidence="6" type="ORF">CC86DRAFT_406123</name>
</gene>
<dbReference type="GO" id="GO:0000981">
    <property type="term" value="F:DNA-binding transcription factor activity, RNA polymerase II-specific"/>
    <property type="evidence" value="ECO:0007669"/>
    <property type="project" value="InterPro"/>
</dbReference>
<accession>A0A6A7A0U5</accession>
<dbReference type="PROSITE" id="PS00463">
    <property type="entry name" value="ZN2_CY6_FUNGAL_1"/>
    <property type="match status" value="1"/>
</dbReference>
<dbReference type="OrthoDB" id="426882at2759"/>
<feature type="coiled-coil region" evidence="3">
    <location>
        <begin position="78"/>
        <end position="105"/>
    </location>
</feature>
<dbReference type="GO" id="GO:0008270">
    <property type="term" value="F:zinc ion binding"/>
    <property type="evidence" value="ECO:0007669"/>
    <property type="project" value="InterPro"/>
</dbReference>
<name>A0A6A7A0U5_9PLEO</name>
<keyword evidence="1" id="KW-0479">Metal-binding</keyword>
<evidence type="ECO:0000256" key="3">
    <source>
        <dbReference type="SAM" id="Coils"/>
    </source>
</evidence>
<evidence type="ECO:0000256" key="2">
    <source>
        <dbReference type="ARBA" id="ARBA00023242"/>
    </source>
</evidence>
<organism evidence="6 7">
    <name type="scientific">Ophiobolus disseminans</name>
    <dbReference type="NCBI Taxonomy" id="1469910"/>
    <lineage>
        <taxon>Eukaryota</taxon>
        <taxon>Fungi</taxon>
        <taxon>Dikarya</taxon>
        <taxon>Ascomycota</taxon>
        <taxon>Pezizomycotina</taxon>
        <taxon>Dothideomycetes</taxon>
        <taxon>Pleosporomycetidae</taxon>
        <taxon>Pleosporales</taxon>
        <taxon>Pleosporineae</taxon>
        <taxon>Phaeosphaeriaceae</taxon>
        <taxon>Ophiobolus</taxon>
    </lineage>
</organism>